<dbReference type="RefSeq" id="WP_253567852.1">
    <property type="nucleotide sequence ID" value="NZ_JAMZEK010000003.1"/>
</dbReference>
<protein>
    <submittedName>
        <fullName evidence="1">Phage tail tube protein</fullName>
    </submittedName>
</protein>
<evidence type="ECO:0000313" key="2">
    <source>
        <dbReference type="Proteomes" id="UP001204615"/>
    </source>
</evidence>
<name>A0ABT1FGS9_9GAMM</name>
<reference evidence="1 2" key="1">
    <citation type="submission" date="2022-06" db="EMBL/GenBank/DDBJ databases">
        <title>Dyella sp. Sa strain:Sa Genome sequencing.</title>
        <authorList>
            <person name="Park S."/>
        </authorList>
    </citation>
    <scope>NUCLEOTIDE SEQUENCE [LARGE SCALE GENOMIC DNA]</scope>
    <source>
        <strain evidence="1 2">Sa</strain>
    </source>
</reference>
<dbReference type="Proteomes" id="UP001204615">
    <property type="component" value="Unassembled WGS sequence"/>
</dbReference>
<keyword evidence="2" id="KW-1185">Reference proteome</keyword>
<sequence length="119" mass="12635">MAKMFGKATVKVDGQTLLTDDASKLMTGGVKRNVVKGNEVHGYAEEAVEASVEMNVFINADTDLDAINNMADVTMMFQCDTGQTYVLPHAWLESPVEPGAATSGGKTPLKFVAAKAEPV</sequence>
<organism evidence="1 2">
    <name type="scientific">Dyella lutea</name>
    <dbReference type="NCBI Taxonomy" id="2950441"/>
    <lineage>
        <taxon>Bacteria</taxon>
        <taxon>Pseudomonadati</taxon>
        <taxon>Pseudomonadota</taxon>
        <taxon>Gammaproteobacteria</taxon>
        <taxon>Lysobacterales</taxon>
        <taxon>Rhodanobacteraceae</taxon>
        <taxon>Dyella</taxon>
    </lineage>
</organism>
<dbReference type="InterPro" id="IPR019596">
    <property type="entry name" value="Phage_Mu_GpM_tail_tub"/>
</dbReference>
<gene>
    <name evidence="1" type="ORF">NC595_15180</name>
</gene>
<comment type="caution">
    <text evidence="1">The sequence shown here is derived from an EMBL/GenBank/DDBJ whole genome shotgun (WGS) entry which is preliminary data.</text>
</comment>
<accession>A0ABT1FGS9</accession>
<dbReference type="EMBL" id="JAMZEK010000003">
    <property type="protein sequence ID" value="MCP1375392.1"/>
    <property type="molecule type" value="Genomic_DNA"/>
</dbReference>
<dbReference type="Pfam" id="PF10618">
    <property type="entry name" value="Tail_tube"/>
    <property type="match status" value="1"/>
</dbReference>
<proteinExistence type="predicted"/>
<evidence type="ECO:0000313" key="1">
    <source>
        <dbReference type="EMBL" id="MCP1375392.1"/>
    </source>
</evidence>